<sequence>MGIAVLTGKYTQSVAKALLAYNDVTIRGYCRGPQKLPKSIISESIIDMIRDEYDD</sequence>
<organism evidence="1 2">
    <name type="scientific">Aspergillus novofumigatus (strain IBT 16806)</name>
    <dbReference type="NCBI Taxonomy" id="1392255"/>
    <lineage>
        <taxon>Eukaryota</taxon>
        <taxon>Fungi</taxon>
        <taxon>Dikarya</taxon>
        <taxon>Ascomycota</taxon>
        <taxon>Pezizomycotina</taxon>
        <taxon>Eurotiomycetes</taxon>
        <taxon>Eurotiomycetidae</taxon>
        <taxon>Eurotiales</taxon>
        <taxon>Aspergillaceae</taxon>
        <taxon>Aspergillus</taxon>
        <taxon>Aspergillus subgen. Fumigati</taxon>
    </lineage>
</organism>
<dbReference type="Proteomes" id="UP000234474">
    <property type="component" value="Unassembled WGS sequence"/>
</dbReference>
<name>A0A2I1BTZ7_ASPN1</name>
<gene>
    <name evidence="1" type="ORF">P174DRAFT_446013</name>
</gene>
<reference evidence="2" key="1">
    <citation type="journal article" date="2018" name="Proc. Natl. Acad. Sci. U.S.A.">
        <title>Linking secondary metabolites to gene clusters through genome sequencing of six diverse Aspergillus species.</title>
        <authorList>
            <person name="Kaerboelling I."/>
            <person name="Vesth T.C."/>
            <person name="Frisvad J.C."/>
            <person name="Nybo J.L."/>
            <person name="Theobald S."/>
            <person name="Kuo A."/>
            <person name="Bowyer P."/>
            <person name="Matsuda Y."/>
            <person name="Mondo S."/>
            <person name="Lyhne E.K."/>
            <person name="Kogle M.E."/>
            <person name="Clum A."/>
            <person name="Lipzen A."/>
            <person name="Salamov A."/>
            <person name="Ngan C.Y."/>
            <person name="Daum C."/>
            <person name="Chiniquy J."/>
            <person name="Barry K."/>
            <person name="LaButti K."/>
            <person name="Haridas S."/>
            <person name="Simmons B.A."/>
            <person name="Magnuson J.K."/>
            <person name="Mortensen U.H."/>
            <person name="Larsen T.O."/>
            <person name="Grigoriev I.V."/>
            <person name="Baker S.E."/>
            <person name="Andersen M.R."/>
        </authorList>
    </citation>
    <scope>NUCLEOTIDE SEQUENCE [LARGE SCALE GENOMIC DNA]</scope>
    <source>
        <strain evidence="2">IBT 16806</strain>
    </source>
</reference>
<protein>
    <submittedName>
        <fullName evidence="1">Uncharacterized protein</fullName>
    </submittedName>
</protein>
<comment type="caution">
    <text evidence="1">The sequence shown here is derived from an EMBL/GenBank/DDBJ whole genome shotgun (WGS) entry which is preliminary data.</text>
</comment>
<dbReference type="AlphaFoldDB" id="A0A2I1BTZ7"/>
<dbReference type="EMBL" id="MSZS01000011">
    <property type="protein sequence ID" value="PKX88877.1"/>
    <property type="molecule type" value="Genomic_DNA"/>
</dbReference>
<evidence type="ECO:0000313" key="1">
    <source>
        <dbReference type="EMBL" id="PKX88877.1"/>
    </source>
</evidence>
<proteinExistence type="predicted"/>
<keyword evidence="2" id="KW-1185">Reference proteome</keyword>
<dbReference type="GeneID" id="36535799"/>
<dbReference type="STRING" id="1392255.A0A2I1BTZ7"/>
<evidence type="ECO:0000313" key="2">
    <source>
        <dbReference type="Proteomes" id="UP000234474"/>
    </source>
</evidence>
<dbReference type="OrthoDB" id="419598at2759"/>
<accession>A0A2I1BTZ7</accession>
<dbReference type="RefSeq" id="XP_024677472.1">
    <property type="nucleotide sequence ID" value="XM_024828474.1"/>
</dbReference>
<dbReference type="VEuPathDB" id="FungiDB:P174DRAFT_446013"/>